<proteinExistence type="predicted"/>
<dbReference type="AlphaFoldDB" id="A0A413IFR9"/>
<dbReference type="RefSeq" id="WP_013612772.1">
    <property type="nucleotide sequence ID" value="NZ_JABWDG010000016.1"/>
</dbReference>
<reference evidence="1 2" key="1">
    <citation type="submission" date="2018-08" db="EMBL/GenBank/DDBJ databases">
        <title>A genome reference for cultivated species of the human gut microbiota.</title>
        <authorList>
            <person name="Zou Y."/>
            <person name="Xue W."/>
            <person name="Luo G."/>
        </authorList>
    </citation>
    <scope>NUCLEOTIDE SEQUENCE [LARGE SCALE GENOMIC DNA]</scope>
    <source>
        <strain evidence="1 2">OF03-11</strain>
    </source>
</reference>
<dbReference type="EMBL" id="QSCO01000003">
    <property type="protein sequence ID" value="RGY09290.1"/>
    <property type="molecule type" value="Genomic_DNA"/>
</dbReference>
<protein>
    <submittedName>
        <fullName evidence="1">Uncharacterized protein</fullName>
    </submittedName>
</protein>
<evidence type="ECO:0000313" key="2">
    <source>
        <dbReference type="Proteomes" id="UP000284434"/>
    </source>
</evidence>
<gene>
    <name evidence="1" type="ORF">DXA53_03145</name>
</gene>
<evidence type="ECO:0000313" key="1">
    <source>
        <dbReference type="EMBL" id="RGY09290.1"/>
    </source>
</evidence>
<sequence>MNFSEHRLTDWAWQELYRAQLGENTYNEYFNSVWMALDRLQENEYYDIAKQVKTENRDLFIKICCQYVMTHKEYEFSSDYTKIIRRECFILTENTGQRQKKTS</sequence>
<accession>A0A413IFR9</accession>
<dbReference type="GeneID" id="61275825"/>
<organism evidence="1 2">
    <name type="scientific">Odoribacter splanchnicus</name>
    <dbReference type="NCBI Taxonomy" id="28118"/>
    <lineage>
        <taxon>Bacteria</taxon>
        <taxon>Pseudomonadati</taxon>
        <taxon>Bacteroidota</taxon>
        <taxon>Bacteroidia</taxon>
        <taxon>Bacteroidales</taxon>
        <taxon>Odoribacteraceae</taxon>
        <taxon>Odoribacter</taxon>
    </lineage>
</organism>
<dbReference type="Proteomes" id="UP000284434">
    <property type="component" value="Unassembled WGS sequence"/>
</dbReference>
<name>A0A413IFR9_9BACT</name>
<comment type="caution">
    <text evidence="1">The sequence shown here is derived from an EMBL/GenBank/DDBJ whole genome shotgun (WGS) entry which is preliminary data.</text>
</comment>